<dbReference type="Gene3D" id="2.90.10.10">
    <property type="entry name" value="Bulb-type lectin domain"/>
    <property type="match status" value="1"/>
</dbReference>
<dbReference type="InterPro" id="IPR003609">
    <property type="entry name" value="Pan_app"/>
</dbReference>
<evidence type="ECO:0000256" key="6">
    <source>
        <dbReference type="ARBA" id="ARBA00022729"/>
    </source>
</evidence>
<dbReference type="PANTHER" id="PTHR47976">
    <property type="entry name" value="G-TYPE LECTIN S-RECEPTOR-LIKE SERINE/THREONINE-PROTEIN KINASE SD2-5"/>
    <property type="match status" value="1"/>
</dbReference>
<keyword evidence="11 20" id="KW-0472">Membrane</keyword>
<dbReference type="InterPro" id="IPR017441">
    <property type="entry name" value="Protein_kinase_ATP_BS"/>
</dbReference>
<dbReference type="GO" id="GO:0016020">
    <property type="term" value="C:membrane"/>
    <property type="evidence" value="ECO:0007669"/>
    <property type="project" value="UniProtKB-SubCell"/>
</dbReference>
<evidence type="ECO:0000256" key="17">
    <source>
        <dbReference type="PIRNR" id="PIRNR000641"/>
    </source>
</evidence>
<comment type="similarity">
    <text evidence="17">Belongs to the protein kinase superfamily. Ser/Thr protein kinase family.</text>
</comment>
<organism evidence="25 26">
    <name type="scientific">Phaseolus angularis</name>
    <name type="common">Azuki bean</name>
    <name type="synonym">Vigna angularis</name>
    <dbReference type="NCBI Taxonomy" id="3914"/>
    <lineage>
        <taxon>Eukaryota</taxon>
        <taxon>Viridiplantae</taxon>
        <taxon>Streptophyta</taxon>
        <taxon>Embryophyta</taxon>
        <taxon>Tracheophyta</taxon>
        <taxon>Spermatophyta</taxon>
        <taxon>Magnoliopsida</taxon>
        <taxon>eudicotyledons</taxon>
        <taxon>Gunneridae</taxon>
        <taxon>Pentapetalae</taxon>
        <taxon>rosids</taxon>
        <taxon>fabids</taxon>
        <taxon>Fabales</taxon>
        <taxon>Fabaceae</taxon>
        <taxon>Papilionoideae</taxon>
        <taxon>50 kb inversion clade</taxon>
        <taxon>NPAAA clade</taxon>
        <taxon>indigoferoid/millettioid clade</taxon>
        <taxon>Phaseoleae</taxon>
        <taxon>Vigna</taxon>
    </lineage>
</organism>
<dbReference type="PIRSF" id="PIRSF000641">
    <property type="entry name" value="SRK"/>
    <property type="match status" value="1"/>
</dbReference>
<dbReference type="PROSITE" id="PS50927">
    <property type="entry name" value="BULB_LECTIN"/>
    <property type="match status" value="1"/>
</dbReference>
<dbReference type="GO" id="GO:0005524">
    <property type="term" value="F:ATP binding"/>
    <property type="evidence" value="ECO:0007669"/>
    <property type="project" value="UniProtKB-UniRule"/>
</dbReference>
<evidence type="ECO:0000259" key="23">
    <source>
        <dbReference type="PROSITE" id="PS50927"/>
    </source>
</evidence>
<evidence type="ECO:0000256" key="2">
    <source>
        <dbReference type="ARBA" id="ARBA00022527"/>
    </source>
</evidence>
<feature type="compositionally biased region" description="Polar residues" evidence="19">
    <location>
        <begin position="836"/>
        <end position="860"/>
    </location>
</feature>
<evidence type="ECO:0000256" key="4">
    <source>
        <dbReference type="ARBA" id="ARBA00022679"/>
    </source>
</evidence>
<evidence type="ECO:0000256" key="15">
    <source>
        <dbReference type="ARBA" id="ARBA00047899"/>
    </source>
</evidence>
<dbReference type="Gene3D" id="3.30.200.20">
    <property type="entry name" value="Phosphorylase Kinase, domain 1"/>
    <property type="match status" value="1"/>
</dbReference>
<dbReference type="InterPro" id="IPR011009">
    <property type="entry name" value="Kinase-like_dom_sf"/>
</dbReference>
<dbReference type="OMA" id="MHEQKSY"/>
<dbReference type="KEGG" id="var:108330964"/>
<dbReference type="PROSITE" id="PS00108">
    <property type="entry name" value="PROTEIN_KINASE_ST"/>
    <property type="match status" value="1"/>
</dbReference>
<name>A0A0L9UFV5_PHAAN</name>
<reference evidence="26" key="1">
    <citation type="journal article" date="2015" name="Proc. Natl. Acad. Sci. U.S.A.">
        <title>Genome sequencing of adzuki bean (Vigna angularis) provides insight into high starch and low fat accumulation and domestication.</title>
        <authorList>
            <person name="Yang K."/>
            <person name="Tian Z."/>
            <person name="Chen C."/>
            <person name="Luo L."/>
            <person name="Zhao B."/>
            <person name="Wang Z."/>
            <person name="Yu L."/>
            <person name="Li Y."/>
            <person name="Sun Y."/>
            <person name="Li W."/>
            <person name="Chen Y."/>
            <person name="Li Y."/>
            <person name="Zhang Y."/>
            <person name="Ai D."/>
            <person name="Zhao J."/>
            <person name="Shang C."/>
            <person name="Ma Y."/>
            <person name="Wu B."/>
            <person name="Wang M."/>
            <person name="Gao L."/>
            <person name="Sun D."/>
            <person name="Zhang P."/>
            <person name="Guo F."/>
            <person name="Wang W."/>
            <person name="Li Y."/>
            <person name="Wang J."/>
            <person name="Varshney R.K."/>
            <person name="Wang J."/>
            <person name="Ling H.Q."/>
            <person name="Wan P."/>
        </authorList>
    </citation>
    <scope>NUCLEOTIDE SEQUENCE</scope>
    <source>
        <strain evidence="26">cv. Jingnong 6</strain>
    </source>
</reference>
<keyword evidence="4 17" id="KW-0808">Transferase</keyword>
<feature type="chain" id="PRO_5005595601" description="Receptor-like serine/threonine-protein kinase" evidence="21">
    <location>
        <begin position="20"/>
        <end position="860"/>
    </location>
</feature>
<dbReference type="PROSITE" id="PS50948">
    <property type="entry name" value="PAN"/>
    <property type="match status" value="1"/>
</dbReference>
<keyword evidence="8 17" id="KW-0418">Kinase</keyword>
<dbReference type="Pfam" id="PF01453">
    <property type="entry name" value="B_lectin"/>
    <property type="match status" value="1"/>
</dbReference>
<evidence type="ECO:0000259" key="22">
    <source>
        <dbReference type="PROSITE" id="PS50011"/>
    </source>
</evidence>
<evidence type="ECO:0000313" key="25">
    <source>
        <dbReference type="EMBL" id="KOM41613.1"/>
    </source>
</evidence>
<dbReference type="PANTHER" id="PTHR47976:SF52">
    <property type="entry name" value="PROTEIN KINASE DOMAIN-CONTAINING PROTEIN"/>
    <property type="match status" value="1"/>
</dbReference>
<protein>
    <recommendedName>
        <fullName evidence="17">Receptor-like serine/threonine-protein kinase</fullName>
        <ecNumber evidence="17">2.7.11.1</ecNumber>
    </recommendedName>
</protein>
<dbReference type="SUPFAM" id="SSF56112">
    <property type="entry name" value="Protein kinase-like (PK-like)"/>
    <property type="match status" value="1"/>
</dbReference>
<feature type="binding site" evidence="18">
    <location>
        <position position="531"/>
    </location>
    <ligand>
        <name>ATP</name>
        <dbReference type="ChEBI" id="CHEBI:30616"/>
    </ligand>
</feature>
<dbReference type="FunFam" id="3.30.200.20:FF:000178">
    <property type="entry name" value="serine/threonine-protein kinase PBS1-like"/>
    <property type="match status" value="1"/>
</dbReference>
<dbReference type="InterPro" id="IPR051343">
    <property type="entry name" value="G-type_lectin_kinases/EP1-like"/>
</dbReference>
<dbReference type="GO" id="GO:0106310">
    <property type="term" value="F:protein serine kinase activity"/>
    <property type="evidence" value="ECO:0007669"/>
    <property type="project" value="RHEA"/>
</dbReference>
<evidence type="ECO:0000256" key="12">
    <source>
        <dbReference type="ARBA" id="ARBA00023157"/>
    </source>
</evidence>
<feature type="transmembrane region" description="Helical" evidence="20">
    <location>
        <begin position="432"/>
        <end position="456"/>
    </location>
</feature>
<comment type="catalytic activity">
    <reaction evidence="15 17">
        <text>L-threonyl-[protein] + ATP = O-phospho-L-threonyl-[protein] + ADP + H(+)</text>
        <dbReference type="Rhea" id="RHEA:46608"/>
        <dbReference type="Rhea" id="RHEA-COMP:11060"/>
        <dbReference type="Rhea" id="RHEA-COMP:11605"/>
        <dbReference type="ChEBI" id="CHEBI:15378"/>
        <dbReference type="ChEBI" id="CHEBI:30013"/>
        <dbReference type="ChEBI" id="CHEBI:30616"/>
        <dbReference type="ChEBI" id="CHEBI:61977"/>
        <dbReference type="ChEBI" id="CHEBI:456216"/>
        <dbReference type="EC" id="2.7.11.1"/>
    </reaction>
</comment>
<keyword evidence="2 17" id="KW-0723">Serine/threonine-protein kinase</keyword>
<evidence type="ECO:0000256" key="5">
    <source>
        <dbReference type="ARBA" id="ARBA00022692"/>
    </source>
</evidence>
<evidence type="ECO:0000313" key="26">
    <source>
        <dbReference type="Proteomes" id="UP000053144"/>
    </source>
</evidence>
<evidence type="ECO:0000256" key="3">
    <source>
        <dbReference type="ARBA" id="ARBA00022536"/>
    </source>
</evidence>
<dbReference type="Gene3D" id="1.10.510.10">
    <property type="entry name" value="Transferase(Phosphotransferase) domain 1"/>
    <property type="match status" value="1"/>
</dbReference>
<dbReference type="SUPFAM" id="SSF51110">
    <property type="entry name" value="alpha-D-mannose-specific plant lectins"/>
    <property type="match status" value="1"/>
</dbReference>
<keyword evidence="10 20" id="KW-1133">Transmembrane helix</keyword>
<evidence type="ECO:0000256" key="20">
    <source>
        <dbReference type="SAM" id="Phobius"/>
    </source>
</evidence>
<dbReference type="CDD" id="cd00028">
    <property type="entry name" value="B_lectin"/>
    <property type="match status" value="1"/>
</dbReference>
<feature type="domain" description="Bulb-type lectin" evidence="23">
    <location>
        <begin position="29"/>
        <end position="146"/>
    </location>
</feature>
<dbReference type="EMBL" id="CM003374">
    <property type="protein sequence ID" value="KOM41613.1"/>
    <property type="molecule type" value="Genomic_DNA"/>
</dbReference>
<evidence type="ECO:0000256" key="21">
    <source>
        <dbReference type="SAM" id="SignalP"/>
    </source>
</evidence>
<sequence>MKPILTLSCILFFCTTISAHTFSYITPNFSASYLHFIDDFGTFLVSPNNTFKAAIFNPGGQQTSFYLCVIHDASKTIIWSANRDAPISDSGKMLLTVKGITIIDHDGNTKWSTPSLKSQANRLVLTEMGNLVLQDTSNGSLWESFQSPTDTIVIGQRLPVGASLSSAASNSNLSTGDFKLTISSSDAVLQWYGQTYWKLSTDTKVFKNSNNMVEYMAVNNSGFYLFGDGGTAFQLGLPLANFRIATLGSSGKFTINSFSNAILTQEFVGPGDGCQTPLACGRAGLCTKSTDSSSPVCSCPPNFRVGSGTSGGCVLSNGSHSLSLACENSSVVSFSNIGYVQYFGTFYSDPVMYKGDLSSCQKFCSNNCSCLGILYKNTSGSCYTIENELGSIQASNGDNRDMLGFIKTNVVESKTGTNDDSGNKQSSQNGGFPVAVAVVLPIIGFIILMAIIFLGWRRLILLSKIKEVKLGKNSPSSGDLDAFYIPGLPARFDYEELEEATENFKTLIGSGGFGTVYKGVLPDKSAVAVKKIVNIGIQGKKDFCTEIAVIGNIHHVNLVKLKGFCAQGRHRMLVYEYMNRGSLDRNLFGGGPVLEWQERFDVALGTARGLAYLHSGCEQKVIHCDIKPENILLQDQFQAKISDFGLSKLLSPEQSGLFTTMRGTRGYLAPEWLTNSAITEKTDVYSFGMVLLELVSGRKNCYFRSRSHSMDESNSGGGHSSTSSTTGLVYFPLFALEMHEQKSYLELADPRLEGRVTYEELEKVIRIALCCVHEEPVLRPNMVTVVGMLEGGTPLPHPRIESLNFLRFYGRRFTEASTIAEENEYGSLMHQEARRSTSIPSDSPSHGFSYMSSQNISGPR</sequence>
<dbReference type="OrthoDB" id="1530339at2759"/>
<dbReference type="GO" id="GO:0004674">
    <property type="term" value="F:protein serine/threonine kinase activity"/>
    <property type="evidence" value="ECO:0007669"/>
    <property type="project" value="UniProtKB-KW"/>
</dbReference>
<dbReference type="SMART" id="SM00108">
    <property type="entry name" value="B_lectin"/>
    <property type="match status" value="1"/>
</dbReference>
<evidence type="ECO:0000256" key="19">
    <source>
        <dbReference type="SAM" id="MobiDB-lite"/>
    </source>
</evidence>
<evidence type="ECO:0000256" key="1">
    <source>
        <dbReference type="ARBA" id="ARBA00004167"/>
    </source>
</evidence>
<dbReference type="AlphaFoldDB" id="A0A0L9UFV5"/>
<feature type="domain" description="Apple" evidence="24">
    <location>
        <begin position="326"/>
        <end position="409"/>
    </location>
</feature>
<dbReference type="InterPro" id="IPR024171">
    <property type="entry name" value="SRK-like_kinase"/>
</dbReference>
<accession>A0A0L9UFV5</accession>
<dbReference type="CDD" id="cd14066">
    <property type="entry name" value="STKc_IRAK"/>
    <property type="match status" value="1"/>
</dbReference>
<evidence type="ECO:0000256" key="7">
    <source>
        <dbReference type="ARBA" id="ARBA00022741"/>
    </source>
</evidence>
<feature type="signal peptide" evidence="21">
    <location>
        <begin position="1"/>
        <end position="19"/>
    </location>
</feature>
<proteinExistence type="inferred from homology"/>
<dbReference type="PROSITE" id="PS00107">
    <property type="entry name" value="PROTEIN_KINASE_ATP"/>
    <property type="match status" value="1"/>
</dbReference>
<comment type="catalytic activity">
    <reaction evidence="16 17">
        <text>L-seryl-[protein] + ATP = O-phospho-L-seryl-[protein] + ADP + H(+)</text>
        <dbReference type="Rhea" id="RHEA:17989"/>
        <dbReference type="Rhea" id="RHEA-COMP:9863"/>
        <dbReference type="Rhea" id="RHEA-COMP:11604"/>
        <dbReference type="ChEBI" id="CHEBI:15378"/>
        <dbReference type="ChEBI" id="CHEBI:29999"/>
        <dbReference type="ChEBI" id="CHEBI:30616"/>
        <dbReference type="ChEBI" id="CHEBI:83421"/>
        <dbReference type="ChEBI" id="CHEBI:456216"/>
        <dbReference type="EC" id="2.7.11.1"/>
    </reaction>
</comment>
<keyword evidence="3" id="KW-0245">EGF-like domain</keyword>
<keyword evidence="12" id="KW-1015">Disulfide bond</keyword>
<dbReference type="EC" id="2.7.11.1" evidence="17"/>
<evidence type="ECO:0000256" key="10">
    <source>
        <dbReference type="ARBA" id="ARBA00022989"/>
    </source>
</evidence>
<evidence type="ECO:0000256" key="13">
    <source>
        <dbReference type="ARBA" id="ARBA00023170"/>
    </source>
</evidence>
<keyword evidence="9 17" id="KW-0067">ATP-binding</keyword>
<keyword evidence="5 20" id="KW-0812">Transmembrane</keyword>
<gene>
    <name evidence="25" type="ORF">LR48_Vigan04g181100</name>
</gene>
<dbReference type="PROSITE" id="PS50011">
    <property type="entry name" value="PROTEIN_KINASE_DOM"/>
    <property type="match status" value="1"/>
</dbReference>
<evidence type="ECO:0000256" key="8">
    <source>
        <dbReference type="ARBA" id="ARBA00022777"/>
    </source>
</evidence>
<dbReference type="FunFam" id="1.10.510.10:FF:000589">
    <property type="entry name" value="Serine/threonine-protein kinase"/>
    <property type="match status" value="1"/>
</dbReference>
<keyword evidence="14" id="KW-0325">Glycoprotein</keyword>
<dbReference type="InterPro" id="IPR000719">
    <property type="entry name" value="Prot_kinase_dom"/>
</dbReference>
<dbReference type="Pfam" id="PF00069">
    <property type="entry name" value="Pkinase"/>
    <property type="match status" value="1"/>
</dbReference>
<evidence type="ECO:0000256" key="16">
    <source>
        <dbReference type="ARBA" id="ARBA00048679"/>
    </source>
</evidence>
<evidence type="ECO:0000256" key="9">
    <source>
        <dbReference type="ARBA" id="ARBA00022840"/>
    </source>
</evidence>
<evidence type="ECO:0000256" key="18">
    <source>
        <dbReference type="PROSITE-ProRule" id="PRU10141"/>
    </source>
</evidence>
<keyword evidence="7 17" id="KW-0547">Nucleotide-binding</keyword>
<dbReference type="InterPro" id="IPR008271">
    <property type="entry name" value="Ser/Thr_kinase_AS"/>
</dbReference>
<dbReference type="InterPro" id="IPR036426">
    <property type="entry name" value="Bulb-type_lectin_dom_sf"/>
</dbReference>
<evidence type="ECO:0000259" key="24">
    <source>
        <dbReference type="PROSITE" id="PS50948"/>
    </source>
</evidence>
<dbReference type="SMART" id="SM00220">
    <property type="entry name" value="S_TKc"/>
    <property type="match status" value="1"/>
</dbReference>
<feature type="domain" description="Protein kinase" evidence="22">
    <location>
        <begin position="502"/>
        <end position="800"/>
    </location>
</feature>
<dbReference type="Gramene" id="KOM41613">
    <property type="protein sequence ID" value="KOM41613"/>
    <property type="gene ID" value="LR48_Vigan04g181100"/>
</dbReference>
<keyword evidence="13" id="KW-0675">Receptor</keyword>
<dbReference type="InterPro" id="IPR001480">
    <property type="entry name" value="Bulb-type_lectin_dom"/>
</dbReference>
<evidence type="ECO:0000256" key="11">
    <source>
        <dbReference type="ARBA" id="ARBA00023136"/>
    </source>
</evidence>
<evidence type="ECO:0000256" key="14">
    <source>
        <dbReference type="ARBA" id="ARBA00023180"/>
    </source>
</evidence>
<dbReference type="Proteomes" id="UP000053144">
    <property type="component" value="Chromosome 4"/>
</dbReference>
<feature type="region of interest" description="Disordered" evidence="19">
    <location>
        <begin position="829"/>
        <end position="860"/>
    </location>
</feature>
<keyword evidence="6 21" id="KW-0732">Signal</keyword>
<comment type="subcellular location">
    <subcellularLocation>
        <location evidence="1">Membrane</location>
        <topology evidence="1">Single-pass membrane protein</topology>
    </subcellularLocation>
</comment>